<evidence type="ECO:0000256" key="6">
    <source>
        <dbReference type="ARBA" id="ARBA00022692"/>
    </source>
</evidence>
<evidence type="ECO:0000256" key="8">
    <source>
        <dbReference type="ARBA" id="ARBA00023053"/>
    </source>
</evidence>
<protein>
    <submittedName>
        <fullName evidence="14">Na(+)/H(+) antiporter ApNhaP</fullName>
    </submittedName>
</protein>
<comment type="subcellular location">
    <subcellularLocation>
        <location evidence="1">Cell membrane</location>
        <topology evidence="1">Multi-pass membrane protein</topology>
    </subcellularLocation>
</comment>
<organism evidence="14 15">
    <name type="scientific">Sphingomonas dokdonensis</name>
    <dbReference type="NCBI Taxonomy" id="344880"/>
    <lineage>
        <taxon>Bacteria</taxon>
        <taxon>Pseudomonadati</taxon>
        <taxon>Pseudomonadota</taxon>
        <taxon>Alphaproteobacteria</taxon>
        <taxon>Sphingomonadales</taxon>
        <taxon>Sphingomonadaceae</taxon>
        <taxon>Sphingomonas</taxon>
    </lineage>
</organism>
<feature type="transmembrane region" description="Helical" evidence="12">
    <location>
        <begin position="280"/>
        <end position="300"/>
    </location>
</feature>
<feature type="transmembrane region" description="Helical" evidence="12">
    <location>
        <begin position="228"/>
        <end position="250"/>
    </location>
</feature>
<evidence type="ECO:0000256" key="1">
    <source>
        <dbReference type="ARBA" id="ARBA00004651"/>
    </source>
</evidence>
<dbReference type="PANTHER" id="PTHR10110">
    <property type="entry name" value="SODIUM/HYDROGEN EXCHANGER"/>
    <property type="match status" value="1"/>
</dbReference>
<keyword evidence="6 12" id="KW-0812">Transmembrane</keyword>
<dbReference type="GO" id="GO:0098719">
    <property type="term" value="P:sodium ion import across plasma membrane"/>
    <property type="evidence" value="ECO:0007669"/>
    <property type="project" value="TreeGrafter"/>
</dbReference>
<dbReference type="PANTHER" id="PTHR10110:SF195">
    <property type="entry name" value="NA(+)_H(+) ANTIPORTER NHAS2"/>
    <property type="match status" value="1"/>
</dbReference>
<dbReference type="GO" id="GO:0005886">
    <property type="term" value="C:plasma membrane"/>
    <property type="evidence" value="ECO:0007669"/>
    <property type="project" value="UniProtKB-SubCell"/>
</dbReference>
<feature type="transmembrane region" description="Helical" evidence="12">
    <location>
        <begin position="197"/>
        <end position="216"/>
    </location>
</feature>
<feature type="transmembrane region" description="Helical" evidence="12">
    <location>
        <begin position="257"/>
        <end position="274"/>
    </location>
</feature>
<dbReference type="GO" id="GO:0051453">
    <property type="term" value="P:regulation of intracellular pH"/>
    <property type="evidence" value="ECO:0007669"/>
    <property type="project" value="TreeGrafter"/>
</dbReference>
<evidence type="ECO:0000256" key="7">
    <source>
        <dbReference type="ARBA" id="ARBA00022989"/>
    </source>
</evidence>
<dbReference type="Gene3D" id="6.10.140.1330">
    <property type="match status" value="1"/>
</dbReference>
<accession>A0A245ZVQ0</accession>
<keyword evidence="8" id="KW-0915">Sodium</keyword>
<evidence type="ECO:0000313" key="15">
    <source>
        <dbReference type="Proteomes" id="UP000197290"/>
    </source>
</evidence>
<reference evidence="14 15" key="1">
    <citation type="submission" date="2017-03" db="EMBL/GenBank/DDBJ databases">
        <title>Genome sequence of Sphingomonas dokdonensis DSM 21029.</title>
        <authorList>
            <person name="Poehlein A."/>
            <person name="Wuebbeler J.H."/>
            <person name="Steinbuechel A."/>
            <person name="Daniel R."/>
        </authorList>
    </citation>
    <scope>NUCLEOTIDE SEQUENCE [LARGE SCALE GENOMIC DNA]</scope>
    <source>
        <strain evidence="14 15">DSM 21029</strain>
    </source>
</reference>
<feature type="transmembrane region" description="Helical" evidence="12">
    <location>
        <begin position="337"/>
        <end position="368"/>
    </location>
</feature>
<dbReference type="Pfam" id="PF00999">
    <property type="entry name" value="Na_H_Exchanger"/>
    <property type="match status" value="1"/>
</dbReference>
<keyword evidence="11" id="KW-0739">Sodium transport</keyword>
<keyword evidence="7 12" id="KW-1133">Transmembrane helix</keyword>
<feature type="transmembrane region" description="Helical" evidence="12">
    <location>
        <begin position="408"/>
        <end position="431"/>
    </location>
</feature>
<evidence type="ECO:0000313" key="14">
    <source>
        <dbReference type="EMBL" id="OWK33827.1"/>
    </source>
</evidence>
<dbReference type="GO" id="GO:0015385">
    <property type="term" value="F:sodium:proton antiporter activity"/>
    <property type="evidence" value="ECO:0007669"/>
    <property type="project" value="InterPro"/>
</dbReference>
<proteinExistence type="inferred from homology"/>
<evidence type="ECO:0000256" key="10">
    <source>
        <dbReference type="ARBA" id="ARBA00023136"/>
    </source>
</evidence>
<dbReference type="InterPro" id="IPR006153">
    <property type="entry name" value="Cation/H_exchanger_TM"/>
</dbReference>
<dbReference type="Proteomes" id="UP000197290">
    <property type="component" value="Unassembled WGS sequence"/>
</dbReference>
<dbReference type="GO" id="GO:0015386">
    <property type="term" value="F:potassium:proton antiporter activity"/>
    <property type="evidence" value="ECO:0007669"/>
    <property type="project" value="TreeGrafter"/>
</dbReference>
<feature type="transmembrane region" description="Helical" evidence="12">
    <location>
        <begin position="380"/>
        <end position="402"/>
    </location>
</feature>
<comment type="similarity">
    <text evidence="2">Belongs to the monovalent cation:proton antiporter 1 (CPA1) transporter (TC 2.A.36) family.</text>
</comment>
<keyword evidence="15" id="KW-1185">Reference proteome</keyword>
<dbReference type="InterPro" id="IPR018422">
    <property type="entry name" value="Cation/H_exchanger_CPA1"/>
</dbReference>
<feature type="transmembrane region" description="Helical" evidence="12">
    <location>
        <begin position="130"/>
        <end position="149"/>
    </location>
</feature>
<evidence type="ECO:0000256" key="4">
    <source>
        <dbReference type="ARBA" id="ARBA00022449"/>
    </source>
</evidence>
<name>A0A245ZVQ0_9SPHN</name>
<dbReference type="InterPro" id="IPR004709">
    <property type="entry name" value="NaH_exchanger"/>
</dbReference>
<keyword evidence="4" id="KW-0050">Antiport</keyword>
<feature type="transmembrane region" description="Helical" evidence="12">
    <location>
        <begin position="312"/>
        <end position="331"/>
    </location>
</feature>
<evidence type="ECO:0000256" key="5">
    <source>
        <dbReference type="ARBA" id="ARBA00022475"/>
    </source>
</evidence>
<comment type="caution">
    <text evidence="14">The sequence shown here is derived from an EMBL/GenBank/DDBJ whole genome shotgun (WGS) entry which is preliminary data.</text>
</comment>
<keyword evidence="10 12" id="KW-0472">Membrane</keyword>
<evidence type="ECO:0000256" key="12">
    <source>
        <dbReference type="SAM" id="Phobius"/>
    </source>
</evidence>
<sequence length="446" mass="47044">MLQPLQAIEGWRNHARDEPAAAETMQADADATYGTAAAEGQRGDRMREFGFEQLGLVLVVASLVAMLSRRIGLPYTAGLVLAGMALALFPAGAELPLSRELIFNVFLPPLIFEAALQLKWDRFRQQMPLTVVLAFLGVAVSAAVVAIGMRVGLGWSWLGAAFFGVLIAATDPVSVIAAFKEMRAEPRLRIVVESESLLNDGVAAVGFALLAGVAAGTPLSAGAVALSFGWTVLGGLIFGAATAAVILLIAGRTEDHLVEITLTTVAAWGSFLVAEHFHASGVFSALIAGLIVGNIGWMGSISDTGREHVVGFWEYAAFLANSCLFILIGSHEAHQPIALLTAALGLAIVLTLIGRAAAIYPLAFLFRATTLRLPATYQHVLVWGGLRGAVGLALALAVPGTVAERADIIVLTFGVVAFSIFVQGLTMPPLIRRWRLTRPAGEPDEH</sequence>
<dbReference type="AlphaFoldDB" id="A0A245ZVQ0"/>
<evidence type="ECO:0000256" key="11">
    <source>
        <dbReference type="ARBA" id="ARBA00023201"/>
    </source>
</evidence>
<dbReference type="PRINTS" id="PR01084">
    <property type="entry name" value="NAHEXCHNGR"/>
</dbReference>
<dbReference type="EMBL" id="NBBI01000001">
    <property type="protein sequence ID" value="OWK33827.1"/>
    <property type="molecule type" value="Genomic_DNA"/>
</dbReference>
<feature type="transmembrane region" description="Helical" evidence="12">
    <location>
        <begin position="75"/>
        <end position="95"/>
    </location>
</feature>
<evidence type="ECO:0000259" key="13">
    <source>
        <dbReference type="Pfam" id="PF00999"/>
    </source>
</evidence>
<evidence type="ECO:0000256" key="2">
    <source>
        <dbReference type="ARBA" id="ARBA00007367"/>
    </source>
</evidence>
<keyword evidence="5" id="KW-1003">Cell membrane</keyword>
<keyword evidence="3" id="KW-0813">Transport</keyword>
<evidence type="ECO:0000256" key="9">
    <source>
        <dbReference type="ARBA" id="ARBA00023065"/>
    </source>
</evidence>
<gene>
    <name evidence="14" type="primary">apnhaP</name>
    <name evidence="14" type="ORF">SPDO_07150</name>
</gene>
<evidence type="ECO:0000256" key="3">
    <source>
        <dbReference type="ARBA" id="ARBA00022448"/>
    </source>
</evidence>
<feature type="domain" description="Cation/H+ exchanger transmembrane" evidence="13">
    <location>
        <begin position="59"/>
        <end position="432"/>
    </location>
</feature>
<keyword evidence="9" id="KW-0406">Ion transport</keyword>
<feature type="transmembrane region" description="Helical" evidence="12">
    <location>
        <begin position="155"/>
        <end position="177"/>
    </location>
</feature>